<dbReference type="Proteomes" id="UP001276840">
    <property type="component" value="Unassembled WGS sequence"/>
</dbReference>
<dbReference type="InterPro" id="IPR045229">
    <property type="entry name" value="TPP_enz"/>
</dbReference>
<keyword evidence="4" id="KW-1185">Reference proteome</keyword>
<evidence type="ECO:0000256" key="1">
    <source>
        <dbReference type="ARBA" id="ARBA00007812"/>
    </source>
</evidence>
<evidence type="ECO:0000259" key="2">
    <source>
        <dbReference type="Pfam" id="PF02776"/>
    </source>
</evidence>
<sequence>MSEAARTVVDVIANGLVRHGGEFILGQSVPTALVLACEDHGIRNITYRQENAGGAIADGFARVSGRVPVMICQNGPTAALAVAPFAEAMKAGVPIVAIIQEVDRSQLGRNAFQEYDHKAP</sequence>
<dbReference type="PANTHER" id="PTHR18968">
    <property type="entry name" value="THIAMINE PYROPHOSPHATE ENZYMES"/>
    <property type="match status" value="1"/>
</dbReference>
<evidence type="ECO:0000313" key="3">
    <source>
        <dbReference type="EMBL" id="MDX8528931.1"/>
    </source>
</evidence>
<evidence type="ECO:0000313" key="4">
    <source>
        <dbReference type="Proteomes" id="UP001276840"/>
    </source>
</evidence>
<dbReference type="RefSeq" id="WP_320236807.1">
    <property type="nucleotide sequence ID" value="NZ_JAVIJF010000033.1"/>
</dbReference>
<feature type="domain" description="Thiamine pyrophosphate enzyme N-terminal TPP-binding" evidence="2">
    <location>
        <begin position="7"/>
        <end position="118"/>
    </location>
</feature>
<dbReference type="Pfam" id="PF02776">
    <property type="entry name" value="TPP_enzyme_N"/>
    <property type="match status" value="1"/>
</dbReference>
<name>A0ABU4ZU44_9HYPH</name>
<dbReference type="CDD" id="cd07035">
    <property type="entry name" value="TPP_PYR_POX_like"/>
    <property type="match status" value="1"/>
</dbReference>
<gene>
    <name evidence="3" type="ORF">RFM68_31125</name>
</gene>
<comment type="caution">
    <text evidence="3">The sequence shown here is derived from an EMBL/GenBank/DDBJ whole genome shotgun (WGS) entry which is preliminary data.</text>
</comment>
<reference evidence="3 4" key="1">
    <citation type="submission" date="2023-08" db="EMBL/GenBank/DDBJ databases">
        <title>Implementing the SeqCode for naming new Mesorhizobium species isolated from Vachellia karroo root nodules.</title>
        <authorList>
            <person name="Van Lill M."/>
        </authorList>
    </citation>
    <scope>NUCLEOTIDE SEQUENCE [LARGE SCALE GENOMIC DNA]</scope>
    <source>
        <strain evidence="3 4">MSK 1335</strain>
    </source>
</reference>
<dbReference type="Gene3D" id="3.40.50.970">
    <property type="match status" value="1"/>
</dbReference>
<dbReference type="SUPFAM" id="SSF52518">
    <property type="entry name" value="Thiamin diphosphate-binding fold (THDP-binding)"/>
    <property type="match status" value="1"/>
</dbReference>
<protein>
    <submittedName>
        <fullName evidence="3">Thiamine pyrophosphate-binding protein</fullName>
    </submittedName>
</protein>
<proteinExistence type="inferred from homology"/>
<dbReference type="InterPro" id="IPR012001">
    <property type="entry name" value="Thiamin_PyroP_enz_TPP-bd_dom"/>
</dbReference>
<organism evidence="3 4">
    <name type="scientific">Mesorhizobium montanum</name>
    <dbReference type="NCBI Taxonomy" id="3072323"/>
    <lineage>
        <taxon>Bacteria</taxon>
        <taxon>Pseudomonadati</taxon>
        <taxon>Pseudomonadota</taxon>
        <taxon>Alphaproteobacteria</taxon>
        <taxon>Hyphomicrobiales</taxon>
        <taxon>Phyllobacteriaceae</taxon>
        <taxon>Mesorhizobium</taxon>
    </lineage>
</organism>
<comment type="similarity">
    <text evidence="1">Belongs to the TPP enzyme family.</text>
</comment>
<accession>A0ABU4ZU44</accession>
<dbReference type="PANTHER" id="PTHR18968:SF13">
    <property type="entry name" value="ACETOLACTATE SYNTHASE CATALYTIC SUBUNIT, MITOCHONDRIAL"/>
    <property type="match status" value="1"/>
</dbReference>
<dbReference type="InterPro" id="IPR029061">
    <property type="entry name" value="THDP-binding"/>
</dbReference>
<dbReference type="EMBL" id="JAVIJF010000033">
    <property type="protein sequence ID" value="MDX8528931.1"/>
    <property type="molecule type" value="Genomic_DNA"/>
</dbReference>